<dbReference type="PANTHER" id="PTHR10302:SF27">
    <property type="entry name" value="SINGLE-STRANDED DNA-BINDING PROTEIN"/>
    <property type="match status" value="1"/>
</dbReference>
<dbReference type="HAMAP" id="MF_00984">
    <property type="entry name" value="SSB"/>
    <property type="match status" value="1"/>
</dbReference>
<keyword evidence="1 2" id="KW-0238">DNA-binding</keyword>
<dbReference type="GeneID" id="54982975"/>
<dbReference type="SUPFAM" id="SSF50249">
    <property type="entry name" value="Nucleic acid-binding proteins"/>
    <property type="match status" value="1"/>
</dbReference>
<name>A0A291LA01_9CAUD</name>
<dbReference type="InterPro" id="IPR000424">
    <property type="entry name" value="Primosome_PriB/ssb"/>
</dbReference>
<dbReference type="EMBL" id="MF663786">
    <property type="protein sequence ID" value="ATI15719.1"/>
    <property type="molecule type" value="Genomic_DNA"/>
</dbReference>
<evidence type="ECO:0000313" key="5">
    <source>
        <dbReference type="Proteomes" id="UP000228765"/>
    </source>
</evidence>
<feature type="compositionally biased region" description="Low complexity" evidence="3">
    <location>
        <begin position="127"/>
        <end position="145"/>
    </location>
</feature>
<proteinExistence type="inferred from homology"/>
<protein>
    <recommendedName>
        <fullName evidence="2">Single-stranded DNA-binding protein</fullName>
    </recommendedName>
</protein>
<feature type="region of interest" description="Disordered" evidence="3">
    <location>
        <begin position="104"/>
        <end position="154"/>
    </location>
</feature>
<dbReference type="InterPro" id="IPR012340">
    <property type="entry name" value="NA-bd_OB-fold"/>
</dbReference>
<dbReference type="PROSITE" id="PS50935">
    <property type="entry name" value="SSB"/>
    <property type="match status" value="1"/>
</dbReference>
<keyword evidence="5" id="KW-1185">Reference proteome</keyword>
<organism evidence="4 5">
    <name type="scientific">Bordetella phage vB_BbrM_PHB04</name>
    <dbReference type="NCBI Taxonomy" id="2029657"/>
    <lineage>
        <taxon>Viruses</taxon>
        <taxon>Duplodnaviria</taxon>
        <taxon>Heunggongvirae</taxon>
        <taxon>Uroviricota</taxon>
        <taxon>Caudoviricetes</taxon>
        <taxon>Phabquatrovirus</taxon>
        <taxon>Phabquatrovirus PHB04</taxon>
    </lineage>
</organism>
<evidence type="ECO:0000256" key="1">
    <source>
        <dbReference type="ARBA" id="ARBA00023125"/>
    </source>
</evidence>
<dbReference type="GO" id="GO:0003697">
    <property type="term" value="F:single-stranded DNA binding"/>
    <property type="evidence" value="ECO:0007669"/>
    <property type="project" value="InterPro"/>
</dbReference>
<dbReference type="RefSeq" id="YP_009792767.1">
    <property type="nucleotide sequence ID" value="NC_047861.1"/>
</dbReference>
<dbReference type="NCBIfam" id="TIGR00621">
    <property type="entry name" value="ssb"/>
    <property type="match status" value="1"/>
</dbReference>
<dbReference type="Pfam" id="PF00436">
    <property type="entry name" value="SSB"/>
    <property type="match status" value="1"/>
</dbReference>
<accession>A0A291LA01</accession>
<dbReference type="PANTHER" id="PTHR10302">
    <property type="entry name" value="SINGLE-STRANDED DNA-BINDING PROTEIN"/>
    <property type="match status" value="1"/>
</dbReference>
<dbReference type="KEGG" id="vg:54982975"/>
<dbReference type="Gene3D" id="2.40.50.140">
    <property type="entry name" value="Nucleic acid-binding proteins"/>
    <property type="match status" value="1"/>
</dbReference>
<dbReference type="PIRSF" id="PIRSF002070">
    <property type="entry name" value="SSB"/>
    <property type="match status" value="1"/>
</dbReference>
<dbReference type="InterPro" id="IPR011344">
    <property type="entry name" value="ssDNA-bd"/>
</dbReference>
<dbReference type="GO" id="GO:0009295">
    <property type="term" value="C:nucleoid"/>
    <property type="evidence" value="ECO:0007669"/>
    <property type="project" value="TreeGrafter"/>
</dbReference>
<dbReference type="Proteomes" id="UP000228765">
    <property type="component" value="Segment"/>
</dbReference>
<evidence type="ECO:0000256" key="2">
    <source>
        <dbReference type="PIRNR" id="PIRNR002070"/>
    </source>
</evidence>
<dbReference type="GO" id="GO:0006260">
    <property type="term" value="P:DNA replication"/>
    <property type="evidence" value="ECO:0007669"/>
    <property type="project" value="InterPro"/>
</dbReference>
<reference evidence="4 5" key="1">
    <citation type="submission" date="2017-08" db="EMBL/GenBank/DDBJ databases">
        <title>Complete genome sequence of a novel bacteriophage infecting Bordetella bronchiseptica.</title>
        <authorList>
            <person name="Chen Y."/>
            <person name="Song J."/>
            <person name="Wu B."/>
        </authorList>
    </citation>
    <scope>NUCLEOTIDE SEQUENCE [LARGE SCALE GENOMIC DNA]</scope>
</reference>
<evidence type="ECO:0000313" key="4">
    <source>
        <dbReference type="EMBL" id="ATI15719.1"/>
    </source>
</evidence>
<sequence length="154" mass="17169">MSSLNKVQLIGRLGADPEVKYMQSGDAVCNFSLATSETWKDKASGEKKEATEWHRITMYGRVAEVAGEYLRKGSLVYLEGKNKTRKWTDKEGIERYTTEVHCNQMTMLGSKSDGGEGRDGNNGGGRPAQQQRPAAQQQQRPAQRQADLDDDIPF</sequence>
<dbReference type="CDD" id="cd04496">
    <property type="entry name" value="SSB_OBF"/>
    <property type="match status" value="1"/>
</dbReference>
<evidence type="ECO:0000256" key="3">
    <source>
        <dbReference type="SAM" id="MobiDB-lite"/>
    </source>
</evidence>